<dbReference type="GO" id="GO:0003677">
    <property type="term" value="F:DNA binding"/>
    <property type="evidence" value="ECO:0007669"/>
    <property type="project" value="UniProtKB-KW"/>
</dbReference>
<evidence type="ECO:0000256" key="3">
    <source>
        <dbReference type="ARBA" id="ARBA00023163"/>
    </source>
</evidence>
<keyword evidence="2" id="KW-0238">DNA-binding</keyword>
<accession>A0AA42PUT8</accession>
<evidence type="ECO:0000256" key="2">
    <source>
        <dbReference type="ARBA" id="ARBA00023125"/>
    </source>
</evidence>
<dbReference type="PANTHER" id="PTHR40661:SF3">
    <property type="entry name" value="FELS-1 PROPHAGE TRANSCRIPTIONAL REGULATOR"/>
    <property type="match status" value="1"/>
</dbReference>
<dbReference type="Gene3D" id="1.10.260.40">
    <property type="entry name" value="lambda repressor-like DNA-binding domains"/>
    <property type="match status" value="1"/>
</dbReference>
<evidence type="ECO:0000256" key="1">
    <source>
        <dbReference type="ARBA" id="ARBA00023015"/>
    </source>
</evidence>
<dbReference type="PROSITE" id="PS50943">
    <property type="entry name" value="HTH_CROC1"/>
    <property type="match status" value="1"/>
</dbReference>
<keyword evidence="1" id="KW-0805">Transcription regulation</keyword>
<dbReference type="CDD" id="cd06529">
    <property type="entry name" value="S24_LexA-like"/>
    <property type="match status" value="1"/>
</dbReference>
<dbReference type="Proteomes" id="UP001158416">
    <property type="component" value="Unassembled WGS sequence"/>
</dbReference>
<dbReference type="SMART" id="SM00530">
    <property type="entry name" value="HTH_XRE"/>
    <property type="match status" value="1"/>
</dbReference>
<dbReference type="SUPFAM" id="SSF51306">
    <property type="entry name" value="LexA/Signal peptidase"/>
    <property type="match status" value="1"/>
</dbReference>
<dbReference type="CDD" id="cd00093">
    <property type="entry name" value="HTH_XRE"/>
    <property type="match status" value="1"/>
</dbReference>
<dbReference type="InterPro" id="IPR001387">
    <property type="entry name" value="Cro/C1-type_HTH"/>
</dbReference>
<dbReference type="InterPro" id="IPR039418">
    <property type="entry name" value="LexA-like"/>
</dbReference>
<evidence type="ECO:0000313" key="6">
    <source>
        <dbReference type="Proteomes" id="UP001158416"/>
    </source>
</evidence>
<dbReference type="AlphaFoldDB" id="A0AA42PUT8"/>
<dbReference type="InterPro" id="IPR036286">
    <property type="entry name" value="LexA/Signal_pep-like_sf"/>
</dbReference>
<sequence length="238" mass="26078">MQVSTEGTQKPSNIGYMKTSISDRIRSCREALNLTQAHVAKAVGVSRVSVTKWESGQTKPDGENLHLLAKILSKSPEWILYGKEAAKRTDNLQLSPITSASLVKLPVLTWEQAGNWNMSTPAAEIQGIQKWVETMTKTDDNAFMLEVRGDSMVNPNGSPSIPDGSSVLIVPCSEDITELAGKIVLIQLEGAKDVTLKKVAIDGPNVYLLSLNPLYRSIELTGKYQVKGRVSQIHQYVE</sequence>
<dbReference type="InterPro" id="IPR015927">
    <property type="entry name" value="Peptidase_S24_S26A/B/C"/>
</dbReference>
<proteinExistence type="predicted"/>
<gene>
    <name evidence="5" type="ORF">N5C39_22555</name>
</gene>
<organism evidence="5 6">
    <name type="scientific">Enterobacter bugandensis</name>
    <dbReference type="NCBI Taxonomy" id="881260"/>
    <lineage>
        <taxon>Bacteria</taxon>
        <taxon>Pseudomonadati</taxon>
        <taxon>Pseudomonadota</taxon>
        <taxon>Gammaproteobacteria</taxon>
        <taxon>Enterobacterales</taxon>
        <taxon>Enterobacteriaceae</taxon>
        <taxon>Enterobacter</taxon>
    </lineage>
</organism>
<dbReference type="PANTHER" id="PTHR40661">
    <property type="match status" value="1"/>
</dbReference>
<dbReference type="Pfam" id="PF00717">
    <property type="entry name" value="Peptidase_S24"/>
    <property type="match status" value="1"/>
</dbReference>
<dbReference type="EMBL" id="JAOCAP010000020">
    <property type="protein sequence ID" value="MDH1321156.1"/>
    <property type="molecule type" value="Genomic_DNA"/>
</dbReference>
<keyword evidence="3" id="KW-0804">Transcription</keyword>
<protein>
    <submittedName>
        <fullName evidence="5">Helix-turn-helix domain-containing protein</fullName>
    </submittedName>
</protein>
<reference evidence="5" key="1">
    <citation type="submission" date="2022-09" db="EMBL/GenBank/DDBJ databases">
        <title>Intensive care unit water sources are persistently colonized with multi-drug resistant bacteria and are the site of extensive horizontal gene transfer of antibiotic resistance genes.</title>
        <authorList>
            <person name="Diorio-Toth L."/>
        </authorList>
    </citation>
    <scope>NUCLEOTIDE SEQUENCE</scope>
    <source>
        <strain evidence="5">GD03936</strain>
    </source>
</reference>
<name>A0AA42PUT8_9ENTR</name>
<evidence type="ECO:0000313" key="5">
    <source>
        <dbReference type="EMBL" id="MDH1321156.1"/>
    </source>
</evidence>
<dbReference type="Gene3D" id="2.10.109.10">
    <property type="entry name" value="Umud Fragment, subunit A"/>
    <property type="match status" value="1"/>
</dbReference>
<comment type="caution">
    <text evidence="5">The sequence shown here is derived from an EMBL/GenBank/DDBJ whole genome shotgun (WGS) entry which is preliminary data.</text>
</comment>
<dbReference type="SUPFAM" id="SSF47413">
    <property type="entry name" value="lambda repressor-like DNA-binding domains"/>
    <property type="match status" value="1"/>
</dbReference>
<dbReference type="Pfam" id="PF01381">
    <property type="entry name" value="HTH_3"/>
    <property type="match status" value="1"/>
</dbReference>
<dbReference type="InterPro" id="IPR010982">
    <property type="entry name" value="Lambda_DNA-bd_dom_sf"/>
</dbReference>
<evidence type="ECO:0000259" key="4">
    <source>
        <dbReference type="PROSITE" id="PS50943"/>
    </source>
</evidence>
<feature type="domain" description="HTH cro/C1-type" evidence="4">
    <location>
        <begin position="25"/>
        <end position="79"/>
    </location>
</feature>